<evidence type="ECO:0000313" key="2">
    <source>
        <dbReference type="EMBL" id="ALN81447.1"/>
    </source>
</evidence>
<dbReference type="KEGG" id="laq:GLA29479_4853"/>
<dbReference type="Proteomes" id="UP000060787">
    <property type="component" value="Chromosome"/>
</dbReference>
<dbReference type="KEGG" id="lab:LA76x_3321"/>
<dbReference type="STRING" id="84531.LA76x_3321"/>
<protein>
    <submittedName>
        <fullName evidence="2">Uncharacterized protein</fullName>
    </submittedName>
</protein>
<keyword evidence="3" id="KW-1185">Reference proteome</keyword>
<proteinExistence type="predicted"/>
<organism evidence="2 3">
    <name type="scientific">Lysobacter antibioticus</name>
    <dbReference type="NCBI Taxonomy" id="84531"/>
    <lineage>
        <taxon>Bacteria</taxon>
        <taxon>Pseudomonadati</taxon>
        <taxon>Pseudomonadota</taxon>
        <taxon>Gammaproteobacteria</taxon>
        <taxon>Lysobacterales</taxon>
        <taxon>Lysobacteraceae</taxon>
        <taxon>Lysobacter</taxon>
    </lineage>
</organism>
<dbReference type="AlphaFoldDB" id="A0A0S2E4K1"/>
<evidence type="ECO:0000313" key="3">
    <source>
        <dbReference type="Proteomes" id="UP000060787"/>
    </source>
</evidence>
<dbReference type="EMBL" id="CP011129">
    <property type="protein sequence ID" value="ALN81447.1"/>
    <property type="molecule type" value="Genomic_DNA"/>
</dbReference>
<feature type="region of interest" description="Disordered" evidence="1">
    <location>
        <begin position="1"/>
        <end position="41"/>
    </location>
</feature>
<gene>
    <name evidence="2" type="ORF">LA76x_3321</name>
</gene>
<name>A0A0S2E4K1_LYSAN</name>
<evidence type="ECO:0000256" key="1">
    <source>
        <dbReference type="SAM" id="MobiDB-lite"/>
    </source>
</evidence>
<reference evidence="2 3" key="1">
    <citation type="journal article" date="2015" name="BMC Genomics">
        <title>Comparative genomics and metabolic profiling of the genus Lysobacter.</title>
        <authorList>
            <person name="de Bruijn I."/>
            <person name="Cheng X."/>
            <person name="de Jager V."/>
            <person name="Exposito R.G."/>
            <person name="Watrous J."/>
            <person name="Patel N."/>
            <person name="Postma J."/>
            <person name="Dorrestein P.C."/>
            <person name="Kobayashi D."/>
            <person name="Raaijmakers J.M."/>
        </authorList>
    </citation>
    <scope>NUCLEOTIDE SEQUENCE [LARGE SCALE GENOMIC DNA]</scope>
    <source>
        <strain evidence="2 3">76</strain>
    </source>
</reference>
<accession>A0A0S2E4K1</accession>
<sequence>MRSGASAHPCRSRRSLSSRPVAIARASRQGKGEHRRHRPRNRLGCLHASFLPNASDAKTHRLARLRSADVFESSSARLRAPRSCEAKPVGYGVGGDAVRNDGPCAAVASMVLIDTSIAVRISQRRAASAARNYQHESRANVISIVDWAFVSQRSIGADSIVVRIAIRASISRARSRCMDGITNVTR</sequence>